<dbReference type="HOGENOM" id="CLU_018719_0_0_12"/>
<keyword evidence="4" id="KW-0378">Hydrolase</keyword>
<dbReference type="STRING" id="158189.SpiBuddy_1255"/>
<sequence>MHLLSICALCYTSPCNMNIQQQEKTSLILHGHFYQPPRENPQTGIIGKQLSASPFPDWNERIHADCYSANSHSRYLSAYRRILSMTNNYASISFNFGPTLLSWMQKQHPETYELILQADRQSVERLGFGNAIAQAFNHSILPLCTKEDARTQILWGLDDFNRRFGRAAQGLWLSETAINPMVIDLLAESGVTFVILSPWQCRAISKDESSIQGLNGKPAPYDRPFLLQGKSGKTVNAFFYNHQLAEGISFGHYLRDADQLYERLLTIKTEEKAQLIHTATDGEIYGHHEPYGDMALAALIKKVEDRDDFSFTNYAAYLSEHPATEWAHLHEGEEEKGTSWSCSHGVSRWYRDCGCHTGGDESWNQKWRTPLRKAFDHLSQNIDTIFFTEVKRLLGPQVEALSLLYAFAPVASGQMEMETFLAAYSNDPSVREQLAQLLLAQKYKHFAYTSCGWFFNDLAGLEPRQNITYALMAVQLCQRFSTDELMMTLLDDLSKAKANRKQDGNGQNLAMESLQQLRGEVEAALFFTLNRRIAKSDDYRDSYGYFTLESYSLLEDQQVVLTLLNKQSLVRYICTAVDLHPELMQLEYSITVQNTTEGEEQTYYLDHDDIHLRMRDALFDQIDRTVCSLDQNQIKQLSRNLYHYASLATNIPYLPMGALYQELIGSTLQAIKSLFMYGSLSMWDEFKKDFELMLDFFLKYGKQPDLDLIKTIFDTQMWSLAEKIQTFGLYDQNSRFILEFLEIIRKRGYQPDLTAIQDAIYPYMSMQKRLPPSTDANLINTLGTMLNFELTIKET</sequence>
<feature type="domain" description="Glycoside hydrolase family 57 N-terminal" evidence="3">
    <location>
        <begin position="61"/>
        <end position="325"/>
    </location>
</feature>
<dbReference type="KEGG" id="sbu:SpiBuddy_1255"/>
<proteinExistence type="inferred from homology"/>
<dbReference type="Gene3D" id="3.20.110.20">
    <property type="match status" value="1"/>
</dbReference>
<accession>F0RYU4</accession>
<dbReference type="GO" id="GO:0016787">
    <property type="term" value="F:hydrolase activity"/>
    <property type="evidence" value="ECO:0007669"/>
    <property type="project" value="UniProtKB-KW"/>
</dbReference>
<dbReference type="InterPro" id="IPR052046">
    <property type="entry name" value="GH57_Enzymes"/>
</dbReference>
<dbReference type="EMBL" id="CP002541">
    <property type="protein sequence ID" value="ADY13080.1"/>
    <property type="molecule type" value="Genomic_DNA"/>
</dbReference>
<dbReference type="InterPro" id="IPR011330">
    <property type="entry name" value="Glyco_hydro/deAcase_b/a-brl"/>
</dbReference>
<evidence type="ECO:0000256" key="1">
    <source>
        <dbReference type="ARBA" id="ARBA00006821"/>
    </source>
</evidence>
<evidence type="ECO:0000313" key="4">
    <source>
        <dbReference type="EMBL" id="ADY13080.1"/>
    </source>
</evidence>
<dbReference type="PANTHER" id="PTHR36306:SF3">
    <property type="entry name" value="GLYCOSIDE HYDROLASE FAMILY 57"/>
    <property type="match status" value="1"/>
</dbReference>
<protein>
    <submittedName>
        <fullName evidence="4">Glycoside hydrolase family 57</fullName>
    </submittedName>
</protein>
<evidence type="ECO:0000259" key="3">
    <source>
        <dbReference type="Pfam" id="PF03065"/>
    </source>
</evidence>
<name>F0RYU4_SPHGB</name>
<dbReference type="CDD" id="cd10797">
    <property type="entry name" value="GH57N_APU_like_1"/>
    <property type="match status" value="1"/>
</dbReference>
<dbReference type="PANTHER" id="PTHR36306">
    <property type="entry name" value="ALPHA-AMYLASE-RELATED-RELATED"/>
    <property type="match status" value="1"/>
</dbReference>
<keyword evidence="2" id="KW-0119">Carbohydrate metabolism</keyword>
<dbReference type="InterPro" id="IPR004300">
    <property type="entry name" value="Glyco_hydro_57_N"/>
</dbReference>
<dbReference type="Pfam" id="PF03065">
    <property type="entry name" value="Glyco_hydro_57"/>
    <property type="match status" value="1"/>
</dbReference>
<evidence type="ECO:0000313" key="5">
    <source>
        <dbReference type="Proteomes" id="UP000008466"/>
    </source>
</evidence>
<dbReference type="eggNOG" id="COG1449">
    <property type="taxonomic scope" value="Bacteria"/>
</dbReference>
<dbReference type="Pfam" id="PF12055">
    <property type="entry name" value="DUF3536"/>
    <property type="match status" value="1"/>
</dbReference>
<gene>
    <name evidence="4" type="ordered locus">SpiBuddy_1255</name>
</gene>
<keyword evidence="5" id="KW-1185">Reference proteome</keyword>
<dbReference type="SUPFAM" id="SSF88713">
    <property type="entry name" value="Glycoside hydrolase/deacetylase"/>
    <property type="match status" value="1"/>
</dbReference>
<organism evidence="4 5">
    <name type="scientific">Sphaerochaeta globosa (strain ATCC BAA-1886 / DSM 22777 / Buddy)</name>
    <name type="common">Spirochaeta sp. (strain Buddy)</name>
    <dbReference type="NCBI Taxonomy" id="158189"/>
    <lineage>
        <taxon>Bacteria</taxon>
        <taxon>Pseudomonadati</taxon>
        <taxon>Spirochaetota</taxon>
        <taxon>Spirochaetia</taxon>
        <taxon>Spirochaetales</taxon>
        <taxon>Sphaerochaetaceae</taxon>
        <taxon>Sphaerochaeta</taxon>
    </lineage>
</organism>
<dbReference type="AlphaFoldDB" id="F0RYU4"/>
<dbReference type="InterPro" id="IPR021923">
    <property type="entry name" value="DUF3536"/>
</dbReference>
<dbReference type="Proteomes" id="UP000008466">
    <property type="component" value="Chromosome"/>
</dbReference>
<reference evidence="5" key="1">
    <citation type="submission" date="2011-02" db="EMBL/GenBank/DDBJ databases">
        <title>Complete sequence of Spirochaeta sp. Buddy.</title>
        <authorList>
            <person name="Lucas S."/>
            <person name="Copeland A."/>
            <person name="Lapidus A."/>
            <person name="Cheng J.-F."/>
            <person name="Goodwin L."/>
            <person name="Pitluck S."/>
            <person name="Zeytun A."/>
            <person name="Detter J.C."/>
            <person name="Han C."/>
            <person name="Tapia R."/>
            <person name="Land M."/>
            <person name="Hauser L."/>
            <person name="Kyrpides N."/>
            <person name="Ivanova N."/>
            <person name="Mikhailova N."/>
            <person name="Pagani I."/>
            <person name="Ritalahti K.M."/>
            <person name="Loeffler F.E."/>
            <person name="Woyke T."/>
        </authorList>
    </citation>
    <scope>NUCLEOTIDE SEQUENCE [LARGE SCALE GENOMIC DNA]</scope>
    <source>
        <strain evidence="5">ATCC BAA-1886 / DSM 22777 / Buddy</strain>
    </source>
</reference>
<dbReference type="GO" id="GO:0005975">
    <property type="term" value="P:carbohydrate metabolic process"/>
    <property type="evidence" value="ECO:0007669"/>
    <property type="project" value="InterPro"/>
</dbReference>
<evidence type="ECO:0000256" key="2">
    <source>
        <dbReference type="ARBA" id="ARBA00023277"/>
    </source>
</evidence>
<comment type="similarity">
    <text evidence="1">Belongs to the glycosyl hydrolase 57 family.</text>
</comment>